<dbReference type="PROSITE" id="PS50850">
    <property type="entry name" value="MFS"/>
    <property type="match status" value="1"/>
</dbReference>
<evidence type="ECO:0000256" key="4">
    <source>
        <dbReference type="ARBA" id="ARBA00022989"/>
    </source>
</evidence>
<evidence type="ECO:0000256" key="6">
    <source>
        <dbReference type="SAM" id="MobiDB-lite"/>
    </source>
</evidence>
<dbReference type="GO" id="GO:0016020">
    <property type="term" value="C:membrane"/>
    <property type="evidence" value="ECO:0007669"/>
    <property type="project" value="UniProtKB-SubCell"/>
</dbReference>
<gene>
    <name evidence="9" type="ORF">AB1Y20_014923</name>
</gene>
<keyword evidence="3 7" id="KW-0812">Transmembrane</keyword>
<dbReference type="InterPro" id="IPR036259">
    <property type="entry name" value="MFS_trans_sf"/>
</dbReference>
<sequence length="483" mass="51165">MLRAEFDPLGSCIPLRRSNSSEEPKSPSSKSGETRGKAAGVMARLSAAISHRKLLVFFCINVANLGCHAVYSVLAAFFPQEAKAKGISDDGVGVIFASFAGVIFVCSPCAGRLMTKHGKVLVYLWGLLCVSASTICFAGASIVPSGWAFYNFCLIMRLLQGVGSALEETAAYAIIADVEPDRVSLFLGICEISTGVGYMIGPPLGGLLFSIGGFSLPFLVLGLMLLPTAALMYTYLPLDRIGTKDNESTVVKDVPLRALLRNPQIVVIGVTAMLANSDYAFLEPTLGDHSRESGLAETPDYIGVLFSVASISYTVSCPIIGILAQRERFGPRPMIVAGLLLQVLGFLLIGPTPLLRLKSLHTGQLMVSLIFFGVGESMSMTPVMDDMLHSCGDAADAAVNSLSSLMASSFSLGQMLGPLIGSGLTSRVGFPWACTVMAMMLLMHTACVMAVDVWSPRARMKGAGYTELSVMNAIVPSPESSDD</sequence>
<comment type="caution">
    <text evidence="9">The sequence shown here is derived from an EMBL/GenBank/DDBJ whole genome shotgun (WGS) entry which is preliminary data.</text>
</comment>
<keyword evidence="10" id="KW-1185">Reference proteome</keyword>
<feature type="transmembrane region" description="Helical" evidence="7">
    <location>
        <begin position="54"/>
        <end position="79"/>
    </location>
</feature>
<dbReference type="SUPFAM" id="SSF103473">
    <property type="entry name" value="MFS general substrate transporter"/>
    <property type="match status" value="1"/>
</dbReference>
<dbReference type="Proteomes" id="UP001515480">
    <property type="component" value="Unassembled WGS sequence"/>
</dbReference>
<dbReference type="PANTHER" id="PTHR23506">
    <property type="entry name" value="GH10249P"/>
    <property type="match status" value="1"/>
</dbReference>
<keyword evidence="2" id="KW-0813">Transport</keyword>
<evidence type="ECO:0000256" key="1">
    <source>
        <dbReference type="ARBA" id="ARBA00004141"/>
    </source>
</evidence>
<feature type="transmembrane region" description="Helical" evidence="7">
    <location>
        <begin position="302"/>
        <end position="323"/>
    </location>
</feature>
<proteinExistence type="predicted"/>
<evidence type="ECO:0000256" key="2">
    <source>
        <dbReference type="ARBA" id="ARBA00022448"/>
    </source>
</evidence>
<feature type="domain" description="Major facilitator superfamily (MFS) profile" evidence="8">
    <location>
        <begin position="56"/>
        <end position="459"/>
    </location>
</feature>
<dbReference type="GO" id="GO:0022857">
    <property type="term" value="F:transmembrane transporter activity"/>
    <property type="evidence" value="ECO:0007669"/>
    <property type="project" value="InterPro"/>
</dbReference>
<dbReference type="AlphaFoldDB" id="A0AB34JZ24"/>
<keyword evidence="4 7" id="KW-1133">Transmembrane helix</keyword>
<dbReference type="Gene3D" id="1.20.1250.20">
    <property type="entry name" value="MFS general substrate transporter like domains"/>
    <property type="match status" value="2"/>
</dbReference>
<dbReference type="InterPro" id="IPR020846">
    <property type="entry name" value="MFS_dom"/>
</dbReference>
<evidence type="ECO:0000259" key="8">
    <source>
        <dbReference type="PROSITE" id="PS50850"/>
    </source>
</evidence>
<evidence type="ECO:0000313" key="10">
    <source>
        <dbReference type="Proteomes" id="UP001515480"/>
    </source>
</evidence>
<reference evidence="9 10" key="1">
    <citation type="journal article" date="2024" name="Science">
        <title>Giant polyketide synthase enzymes in the biosynthesis of giant marine polyether toxins.</title>
        <authorList>
            <person name="Fallon T.R."/>
            <person name="Shende V.V."/>
            <person name="Wierzbicki I.H."/>
            <person name="Pendleton A.L."/>
            <person name="Watervoot N.F."/>
            <person name="Auber R.P."/>
            <person name="Gonzalez D.J."/>
            <person name="Wisecaver J.H."/>
            <person name="Moore B.S."/>
        </authorList>
    </citation>
    <scope>NUCLEOTIDE SEQUENCE [LARGE SCALE GENOMIC DNA]</scope>
    <source>
        <strain evidence="9 10">12B1</strain>
    </source>
</reference>
<feature type="transmembrane region" description="Helical" evidence="7">
    <location>
        <begin position="91"/>
        <end position="110"/>
    </location>
</feature>
<dbReference type="PANTHER" id="PTHR23506:SF26">
    <property type="entry name" value="MFS-TYPE TRANSPORTER SLC18B1"/>
    <property type="match status" value="1"/>
</dbReference>
<evidence type="ECO:0000256" key="3">
    <source>
        <dbReference type="ARBA" id="ARBA00022692"/>
    </source>
</evidence>
<feature type="transmembrane region" description="Helical" evidence="7">
    <location>
        <begin position="207"/>
        <end position="236"/>
    </location>
</feature>
<dbReference type="Pfam" id="PF07690">
    <property type="entry name" value="MFS_1"/>
    <property type="match status" value="1"/>
</dbReference>
<feature type="transmembrane region" description="Helical" evidence="7">
    <location>
        <begin position="429"/>
        <end position="451"/>
    </location>
</feature>
<dbReference type="InterPro" id="IPR011701">
    <property type="entry name" value="MFS"/>
</dbReference>
<protein>
    <recommendedName>
        <fullName evidence="8">Major facilitator superfamily (MFS) profile domain-containing protein</fullName>
    </recommendedName>
</protein>
<evidence type="ECO:0000313" key="9">
    <source>
        <dbReference type="EMBL" id="KAL1526197.1"/>
    </source>
</evidence>
<dbReference type="EMBL" id="JBGBPQ010000003">
    <property type="protein sequence ID" value="KAL1526197.1"/>
    <property type="molecule type" value="Genomic_DNA"/>
</dbReference>
<accession>A0AB34JZ24</accession>
<keyword evidence="5 7" id="KW-0472">Membrane</keyword>
<feature type="region of interest" description="Disordered" evidence="6">
    <location>
        <begin position="1"/>
        <end position="37"/>
    </location>
</feature>
<organism evidence="9 10">
    <name type="scientific">Prymnesium parvum</name>
    <name type="common">Toxic golden alga</name>
    <dbReference type="NCBI Taxonomy" id="97485"/>
    <lineage>
        <taxon>Eukaryota</taxon>
        <taxon>Haptista</taxon>
        <taxon>Haptophyta</taxon>
        <taxon>Prymnesiophyceae</taxon>
        <taxon>Prymnesiales</taxon>
        <taxon>Prymnesiaceae</taxon>
        <taxon>Prymnesium</taxon>
    </lineage>
</organism>
<feature type="transmembrane region" description="Helical" evidence="7">
    <location>
        <begin position="122"/>
        <end position="143"/>
    </location>
</feature>
<evidence type="ECO:0000256" key="7">
    <source>
        <dbReference type="SAM" id="Phobius"/>
    </source>
</evidence>
<dbReference type="InterPro" id="IPR050930">
    <property type="entry name" value="MFS_Vesicular_Transporter"/>
</dbReference>
<feature type="transmembrane region" description="Helical" evidence="7">
    <location>
        <begin position="335"/>
        <end position="354"/>
    </location>
</feature>
<name>A0AB34JZ24_PRYPA</name>
<comment type="subcellular location">
    <subcellularLocation>
        <location evidence="1">Membrane</location>
        <topology evidence="1">Multi-pass membrane protein</topology>
    </subcellularLocation>
</comment>
<evidence type="ECO:0000256" key="5">
    <source>
        <dbReference type="ARBA" id="ARBA00023136"/>
    </source>
</evidence>
<feature type="transmembrane region" description="Helical" evidence="7">
    <location>
        <begin position="265"/>
        <end position="282"/>
    </location>
</feature>